<dbReference type="EMBL" id="JBHUIV010000018">
    <property type="protein sequence ID" value="MFD2202464.1"/>
    <property type="molecule type" value="Genomic_DNA"/>
</dbReference>
<dbReference type="PROSITE" id="PS50206">
    <property type="entry name" value="RHODANESE_3"/>
    <property type="match status" value="1"/>
</dbReference>
<evidence type="ECO:0000313" key="3">
    <source>
        <dbReference type="Proteomes" id="UP001597414"/>
    </source>
</evidence>
<dbReference type="InterPro" id="IPR050229">
    <property type="entry name" value="GlpE_sulfurtransferase"/>
</dbReference>
<accession>A0ABW5BAE0</accession>
<keyword evidence="3" id="KW-1185">Reference proteome</keyword>
<organism evidence="2 3">
    <name type="scientific">Shivajiella indica</name>
    <dbReference type="NCBI Taxonomy" id="872115"/>
    <lineage>
        <taxon>Bacteria</taxon>
        <taxon>Pseudomonadati</taxon>
        <taxon>Bacteroidota</taxon>
        <taxon>Cytophagia</taxon>
        <taxon>Cytophagales</taxon>
        <taxon>Cyclobacteriaceae</taxon>
        <taxon>Shivajiella</taxon>
    </lineage>
</organism>
<dbReference type="Pfam" id="PF00581">
    <property type="entry name" value="Rhodanese"/>
    <property type="match status" value="1"/>
</dbReference>
<dbReference type="Gene3D" id="3.40.250.10">
    <property type="entry name" value="Rhodanese-like domain"/>
    <property type="match status" value="1"/>
</dbReference>
<reference evidence="3" key="1">
    <citation type="journal article" date="2019" name="Int. J. Syst. Evol. Microbiol.">
        <title>The Global Catalogue of Microorganisms (GCM) 10K type strain sequencing project: providing services to taxonomists for standard genome sequencing and annotation.</title>
        <authorList>
            <consortium name="The Broad Institute Genomics Platform"/>
            <consortium name="The Broad Institute Genome Sequencing Center for Infectious Disease"/>
            <person name="Wu L."/>
            <person name="Ma J."/>
        </authorList>
    </citation>
    <scope>NUCLEOTIDE SEQUENCE [LARGE SCALE GENOMIC DNA]</scope>
    <source>
        <strain evidence="3">KCTC 19812</strain>
    </source>
</reference>
<evidence type="ECO:0000259" key="1">
    <source>
        <dbReference type="PROSITE" id="PS50206"/>
    </source>
</evidence>
<dbReference type="Proteomes" id="UP001597414">
    <property type="component" value="Unassembled WGS sequence"/>
</dbReference>
<feature type="domain" description="Rhodanese" evidence="1">
    <location>
        <begin position="49"/>
        <end position="138"/>
    </location>
</feature>
<dbReference type="RefSeq" id="WP_380803396.1">
    <property type="nucleotide sequence ID" value="NZ_JBHUIV010000018.1"/>
</dbReference>
<gene>
    <name evidence="2" type="ORF">ACFSKV_12890</name>
</gene>
<dbReference type="CDD" id="cd00158">
    <property type="entry name" value="RHOD"/>
    <property type="match status" value="1"/>
</dbReference>
<evidence type="ECO:0000313" key="2">
    <source>
        <dbReference type="EMBL" id="MFD2202464.1"/>
    </source>
</evidence>
<dbReference type="NCBIfam" id="NF045521">
    <property type="entry name" value="rhoda_near_glyco"/>
    <property type="match status" value="1"/>
</dbReference>
<comment type="caution">
    <text evidence="2">The sequence shown here is derived from an EMBL/GenBank/DDBJ whole genome shotgun (WGS) entry which is preliminary data.</text>
</comment>
<dbReference type="PANTHER" id="PTHR43031:SF1">
    <property type="entry name" value="PYRIDINE NUCLEOTIDE-DISULPHIDE OXIDOREDUCTASE"/>
    <property type="match status" value="1"/>
</dbReference>
<sequence length="164" mass="19119">MRIKYPILLVFLFSFFSQGILAQSVAYKTLLKGFYDKDFPLVYPDQDEILQKAVLLDTREIEEYRVSHLDGAMWVGYEDFSLERVKDISKDQPVVVYCSIGARSQDIGKKLKDAGFKEVYNLYGGIFHWVNEEKPVYSNNLPTKRIHAYSKSWGIWLNKGEKVY</sequence>
<proteinExistence type="predicted"/>
<dbReference type="SMART" id="SM00450">
    <property type="entry name" value="RHOD"/>
    <property type="match status" value="1"/>
</dbReference>
<dbReference type="InterPro" id="IPR001763">
    <property type="entry name" value="Rhodanese-like_dom"/>
</dbReference>
<dbReference type="PANTHER" id="PTHR43031">
    <property type="entry name" value="FAD-DEPENDENT OXIDOREDUCTASE"/>
    <property type="match status" value="1"/>
</dbReference>
<dbReference type="SUPFAM" id="SSF52821">
    <property type="entry name" value="Rhodanese/Cell cycle control phosphatase"/>
    <property type="match status" value="1"/>
</dbReference>
<name>A0ABW5BAE0_9BACT</name>
<protein>
    <submittedName>
        <fullName evidence="2">Rhodanese-like domain-containing protein</fullName>
    </submittedName>
</protein>
<dbReference type="InterPro" id="IPR036873">
    <property type="entry name" value="Rhodanese-like_dom_sf"/>
</dbReference>